<reference evidence="8" key="1">
    <citation type="submission" date="2019-04" db="EMBL/GenBank/DDBJ databases">
        <title>Draft genome sequence of Pseudonocardiaceae bacterium SL3-2-4.</title>
        <authorList>
            <person name="Ningsih F."/>
            <person name="Yokota A."/>
            <person name="Sakai Y."/>
            <person name="Nanatani K."/>
            <person name="Yabe S."/>
            <person name="Oetari A."/>
            <person name="Sjamsuridzal W."/>
        </authorList>
    </citation>
    <scope>NUCLEOTIDE SEQUENCE [LARGE SCALE GENOMIC DNA]</scope>
    <source>
        <strain evidence="8">SL3-2-4</strain>
    </source>
</reference>
<dbReference type="Proteomes" id="UP000298860">
    <property type="component" value="Unassembled WGS sequence"/>
</dbReference>
<name>A0A4D4J8A2_9PSEU</name>
<feature type="transmembrane region" description="Helical" evidence="5">
    <location>
        <begin position="237"/>
        <end position="256"/>
    </location>
</feature>
<dbReference type="Gene3D" id="1.20.1250.20">
    <property type="entry name" value="MFS general substrate transporter like domains"/>
    <property type="match status" value="1"/>
</dbReference>
<gene>
    <name evidence="7" type="ORF">GTS_46680</name>
</gene>
<feature type="transmembrane region" description="Helical" evidence="5">
    <location>
        <begin position="58"/>
        <end position="79"/>
    </location>
</feature>
<keyword evidence="2 5" id="KW-0812">Transmembrane</keyword>
<evidence type="ECO:0000256" key="1">
    <source>
        <dbReference type="ARBA" id="ARBA00004651"/>
    </source>
</evidence>
<protein>
    <submittedName>
        <fullName evidence="7">MFS transporter</fullName>
    </submittedName>
</protein>
<dbReference type="GO" id="GO:0005886">
    <property type="term" value="C:plasma membrane"/>
    <property type="evidence" value="ECO:0007669"/>
    <property type="project" value="UniProtKB-SubCell"/>
</dbReference>
<dbReference type="EMBL" id="BJFL01000032">
    <property type="protein sequence ID" value="GDY33035.1"/>
    <property type="molecule type" value="Genomic_DNA"/>
</dbReference>
<evidence type="ECO:0000256" key="2">
    <source>
        <dbReference type="ARBA" id="ARBA00022692"/>
    </source>
</evidence>
<feature type="transmembrane region" description="Helical" evidence="5">
    <location>
        <begin position="119"/>
        <end position="136"/>
    </location>
</feature>
<evidence type="ECO:0000313" key="8">
    <source>
        <dbReference type="Proteomes" id="UP000298860"/>
    </source>
</evidence>
<keyword evidence="8" id="KW-1185">Reference proteome</keyword>
<feature type="transmembrane region" description="Helical" evidence="5">
    <location>
        <begin position="277"/>
        <end position="299"/>
    </location>
</feature>
<dbReference type="InterPro" id="IPR036259">
    <property type="entry name" value="MFS_trans_sf"/>
</dbReference>
<feature type="domain" description="Major facilitator superfamily (MFS) profile" evidence="6">
    <location>
        <begin position="24"/>
        <end position="508"/>
    </location>
</feature>
<dbReference type="PANTHER" id="PTHR42718">
    <property type="entry name" value="MAJOR FACILITATOR SUPERFAMILY MULTIDRUG TRANSPORTER MFSC"/>
    <property type="match status" value="1"/>
</dbReference>
<dbReference type="PANTHER" id="PTHR42718:SF49">
    <property type="entry name" value="EXPORT PROTEIN"/>
    <property type="match status" value="1"/>
</dbReference>
<dbReference type="OrthoDB" id="7375466at2"/>
<evidence type="ECO:0000256" key="4">
    <source>
        <dbReference type="ARBA" id="ARBA00023136"/>
    </source>
</evidence>
<feature type="transmembrane region" description="Helical" evidence="5">
    <location>
        <begin position="148"/>
        <end position="174"/>
    </location>
</feature>
<feature type="transmembrane region" description="Helical" evidence="5">
    <location>
        <begin position="344"/>
        <end position="362"/>
    </location>
</feature>
<sequence>MAEVRGVVGAPVAPRVATERPRLLLAAVLVAVLVVPTGVSGTGVALPRIAEDLGNAPAPLQWVVNGFNLTFAVFSLVAGSIADHLGLRRGFLAGTALFFGAAVLSAVAPTIIVLDAARALAGFGAATIFACGGALLSSKFEGSARTRAFALFGTTAGVGLGFGPSISAAAIGLVGWPGMFMVNGALILVAFALAAACGVRDSRPERRPPIDYRGAMLFASGLALLIAGVVQAGTWGWTAPGTLALAVLGVGILGVFTMAQRRTANPLLDLTLLHDPMLVGLLLVPVAGAVGFVALLTYFPTFLTVVWTMPTTTVGLVMLIMTVPVIIAPILAGRLANQGVSARVILTVSVALYALGAAWLTIADVQRSVALIAGPLILLGAGFGLGVGLVDGQAIGSVPPEKAGMVSGLVSTVRLGSEAVVVAAYGSVLATLVSGEVHRLLPPSLGTALIDKAASATAAGDLASVASGVDTAVLTRAYNAAVHATLWALAAISLVFVVLVAVLLRPKAEEVS</sequence>
<comment type="caution">
    <text evidence="7">The sequence shown here is derived from an EMBL/GenBank/DDBJ whole genome shotgun (WGS) entry which is preliminary data.</text>
</comment>
<dbReference type="AlphaFoldDB" id="A0A4D4J8A2"/>
<dbReference type="CDD" id="cd17321">
    <property type="entry name" value="MFS_MMR_MDR_like"/>
    <property type="match status" value="1"/>
</dbReference>
<organism evidence="7 8">
    <name type="scientific">Gandjariella thermophila</name>
    <dbReference type="NCBI Taxonomy" id="1931992"/>
    <lineage>
        <taxon>Bacteria</taxon>
        <taxon>Bacillati</taxon>
        <taxon>Actinomycetota</taxon>
        <taxon>Actinomycetes</taxon>
        <taxon>Pseudonocardiales</taxon>
        <taxon>Pseudonocardiaceae</taxon>
        <taxon>Gandjariella</taxon>
    </lineage>
</organism>
<dbReference type="Pfam" id="PF07690">
    <property type="entry name" value="MFS_1"/>
    <property type="match status" value="1"/>
</dbReference>
<dbReference type="GO" id="GO:0022857">
    <property type="term" value="F:transmembrane transporter activity"/>
    <property type="evidence" value="ECO:0007669"/>
    <property type="project" value="InterPro"/>
</dbReference>
<dbReference type="PROSITE" id="PS50850">
    <property type="entry name" value="MFS"/>
    <property type="match status" value="1"/>
</dbReference>
<keyword evidence="3 5" id="KW-1133">Transmembrane helix</keyword>
<evidence type="ECO:0000256" key="3">
    <source>
        <dbReference type="ARBA" id="ARBA00022989"/>
    </source>
</evidence>
<proteinExistence type="predicted"/>
<dbReference type="InterPro" id="IPR011701">
    <property type="entry name" value="MFS"/>
</dbReference>
<dbReference type="Gene3D" id="1.20.1720.10">
    <property type="entry name" value="Multidrug resistance protein D"/>
    <property type="match status" value="1"/>
</dbReference>
<accession>A0A4D4J8A2</accession>
<dbReference type="RefSeq" id="WP_137816013.1">
    <property type="nucleotide sequence ID" value="NZ_BJFL01000032.1"/>
</dbReference>
<feature type="transmembrane region" description="Helical" evidence="5">
    <location>
        <begin position="23"/>
        <end position="46"/>
    </location>
</feature>
<evidence type="ECO:0000313" key="7">
    <source>
        <dbReference type="EMBL" id="GDY33035.1"/>
    </source>
</evidence>
<evidence type="ECO:0000259" key="6">
    <source>
        <dbReference type="PROSITE" id="PS50850"/>
    </source>
</evidence>
<feature type="transmembrane region" description="Helical" evidence="5">
    <location>
        <begin position="484"/>
        <end position="504"/>
    </location>
</feature>
<feature type="transmembrane region" description="Helical" evidence="5">
    <location>
        <begin position="368"/>
        <end position="390"/>
    </location>
</feature>
<feature type="transmembrane region" description="Helical" evidence="5">
    <location>
        <begin position="91"/>
        <end position="113"/>
    </location>
</feature>
<feature type="transmembrane region" description="Helical" evidence="5">
    <location>
        <begin position="212"/>
        <end position="231"/>
    </location>
</feature>
<feature type="transmembrane region" description="Helical" evidence="5">
    <location>
        <begin position="311"/>
        <end position="332"/>
    </location>
</feature>
<dbReference type="InterPro" id="IPR020846">
    <property type="entry name" value="MFS_dom"/>
</dbReference>
<feature type="transmembrane region" description="Helical" evidence="5">
    <location>
        <begin position="180"/>
        <end position="200"/>
    </location>
</feature>
<keyword evidence="4 5" id="KW-0472">Membrane</keyword>
<comment type="subcellular location">
    <subcellularLocation>
        <location evidence="1">Cell membrane</location>
        <topology evidence="1">Multi-pass membrane protein</topology>
    </subcellularLocation>
</comment>
<dbReference type="SUPFAM" id="SSF103473">
    <property type="entry name" value="MFS general substrate transporter"/>
    <property type="match status" value="2"/>
</dbReference>
<evidence type="ECO:0000256" key="5">
    <source>
        <dbReference type="SAM" id="Phobius"/>
    </source>
</evidence>